<organism evidence="2 3">
    <name type="scientific">Crocosphaera chwakensis CCY0110</name>
    <dbReference type="NCBI Taxonomy" id="391612"/>
    <lineage>
        <taxon>Bacteria</taxon>
        <taxon>Bacillati</taxon>
        <taxon>Cyanobacteriota</taxon>
        <taxon>Cyanophyceae</taxon>
        <taxon>Oscillatoriophycideae</taxon>
        <taxon>Chroococcales</taxon>
        <taxon>Aphanothecaceae</taxon>
        <taxon>Crocosphaera</taxon>
        <taxon>Crocosphaera chwakensis</taxon>
    </lineage>
</organism>
<feature type="domain" description="PilZ" evidence="1">
    <location>
        <begin position="23"/>
        <end position="109"/>
    </location>
</feature>
<evidence type="ECO:0000313" key="2">
    <source>
        <dbReference type="EMBL" id="EAZ91892.1"/>
    </source>
</evidence>
<evidence type="ECO:0000313" key="3">
    <source>
        <dbReference type="Proteomes" id="UP000003781"/>
    </source>
</evidence>
<accession>A3INJ4</accession>
<evidence type="ECO:0000259" key="1">
    <source>
        <dbReference type="Pfam" id="PF07238"/>
    </source>
</evidence>
<dbReference type="AlphaFoldDB" id="A3INJ4"/>
<sequence>MTTTSNQILFSLCNQRKDQRYYKRKDQRYYNSQGASIELLIDGQEIQQSFKGMIIDDSFSGCGLIIIGEKKLYIGQLCNLKMQGIDPILCQIVWLKRLDNNITRIGVKYLIKSN</sequence>
<proteinExistence type="predicted"/>
<dbReference type="GO" id="GO:0035438">
    <property type="term" value="F:cyclic-di-GMP binding"/>
    <property type="evidence" value="ECO:0007669"/>
    <property type="project" value="InterPro"/>
</dbReference>
<dbReference type="Pfam" id="PF07238">
    <property type="entry name" value="PilZ"/>
    <property type="match status" value="1"/>
</dbReference>
<protein>
    <recommendedName>
        <fullName evidence="1">PilZ domain-containing protein</fullName>
    </recommendedName>
</protein>
<keyword evidence="3" id="KW-1185">Reference proteome</keyword>
<dbReference type="eggNOG" id="ENOG502ZS7G">
    <property type="taxonomic scope" value="Bacteria"/>
</dbReference>
<dbReference type="Proteomes" id="UP000003781">
    <property type="component" value="Unassembled WGS sequence"/>
</dbReference>
<dbReference type="EMBL" id="AAXW01000010">
    <property type="protein sequence ID" value="EAZ91892.1"/>
    <property type="molecule type" value="Genomic_DNA"/>
</dbReference>
<name>A3INJ4_9CHRO</name>
<dbReference type="RefSeq" id="WP_008274963.1">
    <property type="nucleotide sequence ID" value="NZ_AAXW01000010.1"/>
</dbReference>
<reference evidence="2 3" key="1">
    <citation type="submission" date="2007-03" db="EMBL/GenBank/DDBJ databases">
        <authorList>
            <person name="Stal L."/>
            <person name="Ferriera S."/>
            <person name="Johnson J."/>
            <person name="Kravitz S."/>
            <person name="Beeson K."/>
            <person name="Sutton G."/>
            <person name="Rogers Y.-H."/>
            <person name="Friedman R."/>
            <person name="Frazier M."/>
            <person name="Venter J.C."/>
        </authorList>
    </citation>
    <scope>NUCLEOTIDE SEQUENCE [LARGE SCALE GENOMIC DNA]</scope>
    <source>
        <strain evidence="2 3">CCY0110</strain>
    </source>
</reference>
<dbReference type="InterPro" id="IPR009875">
    <property type="entry name" value="PilZ_domain"/>
</dbReference>
<gene>
    <name evidence="2" type="ORF">CY0110_29494</name>
</gene>
<comment type="caution">
    <text evidence="2">The sequence shown here is derived from an EMBL/GenBank/DDBJ whole genome shotgun (WGS) entry which is preliminary data.</text>
</comment>